<dbReference type="SMART" id="SM00304">
    <property type="entry name" value="HAMP"/>
    <property type="match status" value="1"/>
</dbReference>
<keyword evidence="14" id="KW-0812">Transmembrane</keyword>
<evidence type="ECO:0000256" key="4">
    <source>
        <dbReference type="ARBA" id="ARBA00022475"/>
    </source>
</evidence>
<dbReference type="CDD" id="cd06225">
    <property type="entry name" value="HAMP"/>
    <property type="match status" value="1"/>
</dbReference>
<dbReference type="CDD" id="cd16922">
    <property type="entry name" value="HATPase_EvgS-ArcB-TorS-like"/>
    <property type="match status" value="1"/>
</dbReference>
<evidence type="ECO:0000259" key="15">
    <source>
        <dbReference type="PROSITE" id="PS50109"/>
    </source>
</evidence>
<dbReference type="InterPro" id="IPR035965">
    <property type="entry name" value="PAS-like_dom_sf"/>
</dbReference>
<dbReference type="InterPro" id="IPR001610">
    <property type="entry name" value="PAC"/>
</dbReference>
<evidence type="ECO:0000256" key="7">
    <source>
        <dbReference type="ARBA" id="ARBA00022741"/>
    </source>
</evidence>
<keyword evidence="8 20" id="KW-0418">Kinase</keyword>
<evidence type="ECO:0000259" key="16">
    <source>
        <dbReference type="PROSITE" id="PS50110"/>
    </source>
</evidence>
<dbReference type="SUPFAM" id="SSF55874">
    <property type="entry name" value="ATPase domain of HSP90 chaperone/DNA topoisomerase II/histidine kinase"/>
    <property type="match status" value="1"/>
</dbReference>
<dbReference type="GO" id="GO:0005886">
    <property type="term" value="C:plasma membrane"/>
    <property type="evidence" value="ECO:0007669"/>
    <property type="project" value="UniProtKB-SubCell"/>
</dbReference>
<dbReference type="InterPro" id="IPR011006">
    <property type="entry name" value="CheY-like_superfamily"/>
</dbReference>
<feature type="domain" description="PAC" evidence="18">
    <location>
        <begin position="363"/>
        <end position="415"/>
    </location>
</feature>
<dbReference type="SUPFAM" id="SSF55785">
    <property type="entry name" value="PYP-like sensor domain (PAS domain)"/>
    <property type="match status" value="2"/>
</dbReference>
<evidence type="ECO:0000256" key="1">
    <source>
        <dbReference type="ARBA" id="ARBA00000085"/>
    </source>
</evidence>
<dbReference type="EMBL" id="AVPE01000004">
    <property type="protein sequence ID" value="KGX92932.1"/>
    <property type="molecule type" value="Genomic_DNA"/>
</dbReference>
<comment type="caution">
    <text evidence="20">The sequence shown here is derived from an EMBL/GenBank/DDBJ whole genome shotgun (WGS) entry which is preliminary data.</text>
</comment>
<evidence type="ECO:0000259" key="18">
    <source>
        <dbReference type="PROSITE" id="PS50113"/>
    </source>
</evidence>
<keyword evidence="10" id="KW-0902">Two-component regulatory system</keyword>
<keyword evidence="7" id="KW-0547">Nucleotide-binding</keyword>
<dbReference type="CDD" id="cd00082">
    <property type="entry name" value="HisKA"/>
    <property type="match status" value="1"/>
</dbReference>
<evidence type="ECO:0000256" key="5">
    <source>
        <dbReference type="ARBA" id="ARBA00022553"/>
    </source>
</evidence>
<dbReference type="PROSITE" id="PS50885">
    <property type="entry name" value="HAMP"/>
    <property type="match status" value="1"/>
</dbReference>
<evidence type="ECO:0000256" key="2">
    <source>
        <dbReference type="ARBA" id="ARBA00004651"/>
    </source>
</evidence>
<feature type="transmembrane region" description="Helical" evidence="14">
    <location>
        <begin position="12"/>
        <end position="34"/>
    </location>
</feature>
<evidence type="ECO:0000256" key="14">
    <source>
        <dbReference type="SAM" id="Phobius"/>
    </source>
</evidence>
<dbReference type="NCBIfam" id="TIGR00229">
    <property type="entry name" value="sensory_box"/>
    <property type="match status" value="1"/>
</dbReference>
<evidence type="ECO:0000256" key="9">
    <source>
        <dbReference type="ARBA" id="ARBA00022840"/>
    </source>
</evidence>
<dbReference type="OrthoDB" id="9815750at2"/>
<dbReference type="EC" id="2.7.13.3" evidence="3"/>
<evidence type="ECO:0000256" key="8">
    <source>
        <dbReference type="ARBA" id="ARBA00022777"/>
    </source>
</evidence>
<dbReference type="Gene3D" id="1.10.287.130">
    <property type="match status" value="1"/>
</dbReference>
<dbReference type="PROSITE" id="PS50109">
    <property type="entry name" value="HIS_KIN"/>
    <property type="match status" value="1"/>
</dbReference>
<comment type="catalytic activity">
    <reaction evidence="1">
        <text>ATP + protein L-histidine = ADP + protein N-phospho-L-histidine.</text>
        <dbReference type="EC" id="2.7.13.3"/>
    </reaction>
</comment>
<keyword evidence="6" id="KW-0808">Transferase</keyword>
<evidence type="ECO:0000259" key="19">
    <source>
        <dbReference type="PROSITE" id="PS50885"/>
    </source>
</evidence>
<proteinExistence type="predicted"/>
<dbReference type="PRINTS" id="PR00344">
    <property type="entry name" value="BCTRLSENSOR"/>
</dbReference>
<name>A0A0A5IAS6_9BACI</name>
<dbReference type="SMART" id="SM00388">
    <property type="entry name" value="HisKA"/>
    <property type="match status" value="1"/>
</dbReference>
<organism evidence="20 21">
    <name type="scientific">Pontibacillus halophilus JSM 076056 = DSM 19796</name>
    <dbReference type="NCBI Taxonomy" id="1385510"/>
    <lineage>
        <taxon>Bacteria</taxon>
        <taxon>Bacillati</taxon>
        <taxon>Bacillota</taxon>
        <taxon>Bacilli</taxon>
        <taxon>Bacillales</taxon>
        <taxon>Bacillaceae</taxon>
        <taxon>Pontibacillus</taxon>
    </lineage>
</organism>
<dbReference type="FunFam" id="3.30.565.10:FF:000006">
    <property type="entry name" value="Sensor histidine kinase WalK"/>
    <property type="match status" value="1"/>
</dbReference>
<dbReference type="eggNOG" id="COG5000">
    <property type="taxonomic scope" value="Bacteria"/>
</dbReference>
<accession>A0A0A5IAS6</accession>
<gene>
    <name evidence="20" type="ORF">N781_13695</name>
</gene>
<dbReference type="InterPro" id="IPR003660">
    <property type="entry name" value="HAMP_dom"/>
</dbReference>
<dbReference type="Pfam" id="PF02518">
    <property type="entry name" value="HATPase_c"/>
    <property type="match status" value="1"/>
</dbReference>
<evidence type="ECO:0000313" key="21">
    <source>
        <dbReference type="Proteomes" id="UP000030528"/>
    </source>
</evidence>
<dbReference type="GO" id="GO:0005524">
    <property type="term" value="F:ATP binding"/>
    <property type="evidence" value="ECO:0007669"/>
    <property type="project" value="UniProtKB-KW"/>
</dbReference>
<reference evidence="20 21" key="1">
    <citation type="submission" date="2013-08" db="EMBL/GenBank/DDBJ databases">
        <authorList>
            <person name="Huang J."/>
            <person name="Wang G."/>
        </authorList>
    </citation>
    <scope>NUCLEOTIDE SEQUENCE [LARGE SCALE GENOMIC DNA]</scope>
    <source>
        <strain evidence="20 21">JSM 076056</strain>
    </source>
</reference>
<evidence type="ECO:0000256" key="10">
    <source>
        <dbReference type="ARBA" id="ARBA00023012"/>
    </source>
</evidence>
<keyword evidence="14" id="KW-1133">Transmembrane helix</keyword>
<dbReference type="Pfam" id="PF00672">
    <property type="entry name" value="HAMP"/>
    <property type="match status" value="1"/>
</dbReference>
<sequence>MPNYFRKSIRRQYLFMMMTVLIVAVIGVCSLYVVEKGMKSAYLEKRDTLTNEMSVISEVEDSFGDMILRIRGYIALQNEAELQKGEEAYKELSLALREFDAMDTSPNEEAVMNEIRAFTANYWDELVPQVRNLVNQEDYEGIQDISTSGATDTINELYGQLGDLEANKSEQIAEAHNTLMNRLDYTSFSMILFIALLLAVLSLATKNMSRRIGVPLQELSLASERIAAGDEVQLEAYRREDELGTLSRAFSHMARIIQERETDLQAHNEELMAQQDELTEQQERLEHSLNDVRNLNTAINEATILSIIDLKGKAIYVNDKFCEVSKYSTDELIGKDRWMLNSEYHEDSFFKTMSQTISKGGTWKGEVRNQAKDGTYYWVDTTIVPYKDEEDKIEKYVIIQFDITKIKEAEADLMGLLEQSNRQQERLHHFNELNHALSITLEKGPLMDKVLQQLSQIFDFEKGLLYLEESDDVASMGIHSNDVERFMAHRDTNLAVRLKETGKPHIVTRQASPEEQGYLSSTVLVYDAYAPIFDSDGTLVAVFVCTRIGLPFRDEELDELIGVLNRVSLSFEKIFLYEETEANRQLNQDVIDNVNEAIQFVDSNGELVQLNDKLQDLIPISTDNTNMKFEEWLQQFESRTDDPEQLRTHFYDSTFTIIETPTSFRFELHVPHRRVIEAYAQTIFRHQTKVGTLFVHRDITSEYEVDQMKSELVSTVSHELRTPLASVLGFTELMLKRELKPERQKRYLETIHKEADRLTNLINDFLDVQRMEAGKQTYEKQEVNLAEVASEVLEGFRVNHNNHRFEIYDHSSSHIVHADRSKMIQLYTNLISNAVKFSPNGGDVIVSLTNNEESLYIHIADDGLGIPDGELPKLFKKFHRIDNSDRRKIGGTGLGLSICKEIVEAHGGKISVRSEIGEGSVFTIQLPLQHRAVTRQPTGEVDHQLPLVMVVEDDYSLSLLFKDELQDAGMNVLHCTSGESALHALKDSKPDAFVVDVMLGDGMNGWEFIEQVKEHPNLSRVPIVVSTALDEQLRGEKLGVHQYLTKPYPPNKLATALLHTLLKEEKQGQIMVLDQETRSDS</sequence>
<dbReference type="CDD" id="cd00156">
    <property type="entry name" value="REC"/>
    <property type="match status" value="1"/>
</dbReference>
<dbReference type="SUPFAM" id="SSF55781">
    <property type="entry name" value="GAF domain-like"/>
    <property type="match status" value="1"/>
</dbReference>
<keyword evidence="21" id="KW-1185">Reference proteome</keyword>
<feature type="coiled-coil region" evidence="13">
    <location>
        <begin position="257"/>
        <end position="298"/>
    </location>
</feature>
<dbReference type="PROSITE" id="PS50110">
    <property type="entry name" value="RESPONSE_REGULATORY"/>
    <property type="match status" value="1"/>
</dbReference>
<evidence type="ECO:0000313" key="20">
    <source>
        <dbReference type="EMBL" id="KGX92932.1"/>
    </source>
</evidence>
<dbReference type="SUPFAM" id="SSF47384">
    <property type="entry name" value="Homodimeric domain of signal transducing histidine kinase"/>
    <property type="match status" value="1"/>
</dbReference>
<dbReference type="PANTHER" id="PTHR43547">
    <property type="entry name" value="TWO-COMPONENT HISTIDINE KINASE"/>
    <property type="match status" value="1"/>
</dbReference>
<dbReference type="PANTHER" id="PTHR43547:SF2">
    <property type="entry name" value="HYBRID SIGNAL TRANSDUCTION HISTIDINE KINASE C"/>
    <property type="match status" value="1"/>
</dbReference>
<dbReference type="InterPro" id="IPR029016">
    <property type="entry name" value="GAF-like_dom_sf"/>
</dbReference>
<dbReference type="InterPro" id="IPR003594">
    <property type="entry name" value="HATPase_dom"/>
</dbReference>
<keyword evidence="9" id="KW-0067">ATP-binding</keyword>
<feature type="domain" description="Response regulatory" evidence="16">
    <location>
        <begin position="947"/>
        <end position="1061"/>
    </location>
</feature>
<dbReference type="SMART" id="SM00086">
    <property type="entry name" value="PAC"/>
    <property type="match status" value="2"/>
</dbReference>
<feature type="domain" description="PAS" evidence="17">
    <location>
        <begin position="307"/>
        <end position="348"/>
    </location>
</feature>
<dbReference type="SUPFAM" id="SSF158472">
    <property type="entry name" value="HAMP domain-like"/>
    <property type="match status" value="1"/>
</dbReference>
<dbReference type="Pfam" id="PF00512">
    <property type="entry name" value="HisKA"/>
    <property type="match status" value="1"/>
</dbReference>
<keyword evidence="5 12" id="KW-0597">Phosphoprotein</keyword>
<dbReference type="InterPro" id="IPR000014">
    <property type="entry name" value="PAS"/>
</dbReference>
<evidence type="ECO:0000256" key="3">
    <source>
        <dbReference type="ARBA" id="ARBA00012438"/>
    </source>
</evidence>
<evidence type="ECO:0000259" key="17">
    <source>
        <dbReference type="PROSITE" id="PS50112"/>
    </source>
</evidence>
<dbReference type="InterPro" id="IPR003661">
    <property type="entry name" value="HisK_dim/P_dom"/>
</dbReference>
<dbReference type="Pfam" id="PF13426">
    <property type="entry name" value="PAS_9"/>
    <property type="match status" value="1"/>
</dbReference>
<feature type="transmembrane region" description="Helical" evidence="14">
    <location>
        <begin position="185"/>
        <end position="204"/>
    </location>
</feature>
<dbReference type="Gene3D" id="3.30.565.10">
    <property type="entry name" value="Histidine kinase-like ATPase, C-terminal domain"/>
    <property type="match status" value="1"/>
</dbReference>
<dbReference type="GO" id="GO:0000155">
    <property type="term" value="F:phosphorelay sensor kinase activity"/>
    <property type="evidence" value="ECO:0007669"/>
    <property type="project" value="InterPro"/>
</dbReference>
<keyword evidence="11 14" id="KW-0472">Membrane</keyword>
<feature type="modified residue" description="4-aspartylphosphate" evidence="12">
    <location>
        <position position="996"/>
    </location>
</feature>
<dbReference type="eggNOG" id="COG5002">
    <property type="taxonomic scope" value="Bacteria"/>
</dbReference>
<dbReference type="Gene3D" id="6.10.340.10">
    <property type="match status" value="1"/>
</dbReference>
<dbReference type="AlphaFoldDB" id="A0A0A5IAS6"/>
<protein>
    <recommendedName>
        <fullName evidence="3">histidine kinase</fullName>
        <ecNumber evidence="3">2.7.13.3</ecNumber>
    </recommendedName>
</protein>
<dbReference type="FunFam" id="1.10.287.130:FF:000001">
    <property type="entry name" value="Two-component sensor histidine kinase"/>
    <property type="match status" value="1"/>
</dbReference>
<dbReference type="InterPro" id="IPR036890">
    <property type="entry name" value="HATPase_C_sf"/>
</dbReference>
<dbReference type="CDD" id="cd00130">
    <property type="entry name" value="PAS"/>
    <property type="match status" value="1"/>
</dbReference>
<comment type="subcellular location">
    <subcellularLocation>
        <location evidence="2">Cell membrane</location>
        <topology evidence="2">Multi-pass membrane protein</topology>
    </subcellularLocation>
</comment>
<dbReference type="InterPro" id="IPR001789">
    <property type="entry name" value="Sig_transdc_resp-reg_receiver"/>
</dbReference>
<dbReference type="STRING" id="1385510.GCA_000425205_01572"/>
<keyword evidence="4" id="KW-1003">Cell membrane</keyword>
<evidence type="ECO:0000256" key="12">
    <source>
        <dbReference type="PROSITE-ProRule" id="PRU00169"/>
    </source>
</evidence>
<dbReference type="Gene3D" id="3.30.450.20">
    <property type="entry name" value="PAS domain"/>
    <property type="match status" value="2"/>
</dbReference>
<dbReference type="PROSITE" id="PS50112">
    <property type="entry name" value="PAS"/>
    <property type="match status" value="1"/>
</dbReference>
<dbReference type="RefSeq" id="WP_026800008.1">
    <property type="nucleotide sequence ID" value="NZ_AULI01000006.1"/>
</dbReference>
<dbReference type="InterPro" id="IPR036097">
    <property type="entry name" value="HisK_dim/P_sf"/>
</dbReference>
<keyword evidence="13" id="KW-0175">Coiled coil</keyword>
<evidence type="ECO:0000256" key="13">
    <source>
        <dbReference type="SAM" id="Coils"/>
    </source>
</evidence>
<dbReference type="InterPro" id="IPR000700">
    <property type="entry name" value="PAS-assoc_C"/>
</dbReference>
<feature type="domain" description="Histidine kinase" evidence="15">
    <location>
        <begin position="715"/>
        <end position="930"/>
    </location>
</feature>
<evidence type="ECO:0000256" key="6">
    <source>
        <dbReference type="ARBA" id="ARBA00022679"/>
    </source>
</evidence>
<feature type="domain" description="HAMP" evidence="19">
    <location>
        <begin position="210"/>
        <end position="262"/>
    </location>
</feature>
<dbReference type="Gene3D" id="3.30.450.40">
    <property type="match status" value="1"/>
</dbReference>
<dbReference type="Pfam" id="PF00072">
    <property type="entry name" value="Response_reg"/>
    <property type="match status" value="1"/>
</dbReference>
<dbReference type="SMART" id="SM00448">
    <property type="entry name" value="REC"/>
    <property type="match status" value="1"/>
</dbReference>
<dbReference type="Proteomes" id="UP000030528">
    <property type="component" value="Unassembled WGS sequence"/>
</dbReference>
<dbReference type="SUPFAM" id="SSF52172">
    <property type="entry name" value="CheY-like"/>
    <property type="match status" value="1"/>
</dbReference>
<dbReference type="InterPro" id="IPR005467">
    <property type="entry name" value="His_kinase_dom"/>
</dbReference>
<dbReference type="Gene3D" id="3.40.50.2300">
    <property type="match status" value="1"/>
</dbReference>
<dbReference type="SMART" id="SM00387">
    <property type="entry name" value="HATPase_c"/>
    <property type="match status" value="1"/>
</dbReference>
<dbReference type="PROSITE" id="PS50113">
    <property type="entry name" value="PAC"/>
    <property type="match status" value="1"/>
</dbReference>
<evidence type="ECO:0000256" key="11">
    <source>
        <dbReference type="ARBA" id="ARBA00023136"/>
    </source>
</evidence>
<dbReference type="InterPro" id="IPR004358">
    <property type="entry name" value="Sig_transdc_His_kin-like_C"/>
</dbReference>